<evidence type="ECO:0000313" key="4">
    <source>
        <dbReference type="Proteomes" id="UP000502665"/>
    </source>
</evidence>
<dbReference type="GO" id="GO:0016740">
    <property type="term" value="F:transferase activity"/>
    <property type="evidence" value="ECO:0007669"/>
    <property type="project" value="UniProtKB-KW"/>
</dbReference>
<dbReference type="AlphaFoldDB" id="A0A6M4WIZ6"/>
<keyword evidence="4" id="KW-1185">Reference proteome</keyword>
<dbReference type="PANTHER" id="PTHR43757">
    <property type="entry name" value="AMINOMETHYLTRANSFERASE"/>
    <property type="match status" value="1"/>
</dbReference>
<dbReference type="InterPro" id="IPR029043">
    <property type="entry name" value="GcvT/YgfZ_C"/>
</dbReference>
<feature type="binding site" evidence="1">
    <location>
        <position position="255"/>
    </location>
    <ligand>
        <name>substrate</name>
    </ligand>
</feature>
<dbReference type="SUPFAM" id="SSF101790">
    <property type="entry name" value="Aminomethyltransferase beta-barrel domain"/>
    <property type="match status" value="1"/>
</dbReference>
<organism evidence="3 4">
    <name type="scientific">Streptomyces asoensis</name>
    <dbReference type="NCBI Taxonomy" id="249586"/>
    <lineage>
        <taxon>Bacteria</taxon>
        <taxon>Bacillati</taxon>
        <taxon>Actinomycetota</taxon>
        <taxon>Actinomycetes</taxon>
        <taxon>Kitasatosporales</taxon>
        <taxon>Streptomycetaceae</taxon>
        <taxon>Streptomyces</taxon>
    </lineage>
</organism>
<name>A0A6M4WIZ6_9ACTN</name>
<reference evidence="3" key="1">
    <citation type="submission" date="2020-03" db="EMBL/GenBank/DDBJ databases">
        <title>Molecular networking-based the target discovery of potent antiproliferative macrolactams: 5/6/7/16 polycyclic ansamycins and glycosylated trienomycin from Streptomyces cacaoi subsp. asoensis.</title>
        <authorList>
            <person name="Liu L.-L."/>
        </authorList>
    </citation>
    <scope>NUCLEOTIDE SEQUENCE [LARGE SCALE GENOMIC DNA]</scope>
    <source>
        <strain evidence="3">H2S5</strain>
    </source>
</reference>
<dbReference type="PANTHER" id="PTHR43757:SF2">
    <property type="entry name" value="AMINOMETHYLTRANSFERASE, MITOCHONDRIAL"/>
    <property type="match status" value="1"/>
</dbReference>
<keyword evidence="3" id="KW-0808">Transferase</keyword>
<dbReference type="Pfam" id="PF01571">
    <property type="entry name" value="GCV_T"/>
    <property type="match status" value="1"/>
</dbReference>
<dbReference type="EMBL" id="CP049838">
    <property type="protein sequence ID" value="QJT00139.1"/>
    <property type="molecule type" value="Genomic_DNA"/>
</dbReference>
<dbReference type="InterPro" id="IPR006222">
    <property type="entry name" value="GCVT_N"/>
</dbReference>
<accession>A0A6M4WIZ6</accession>
<evidence type="ECO:0000313" key="3">
    <source>
        <dbReference type="EMBL" id="QJT00139.1"/>
    </source>
</evidence>
<feature type="domain" description="GCVT N-terminal" evidence="2">
    <location>
        <begin position="76"/>
        <end position="302"/>
    </location>
</feature>
<evidence type="ECO:0000259" key="2">
    <source>
        <dbReference type="Pfam" id="PF01571"/>
    </source>
</evidence>
<dbReference type="InterPro" id="IPR028896">
    <property type="entry name" value="GcvT/YgfZ/DmdA"/>
</dbReference>
<proteinExistence type="predicted"/>
<dbReference type="Gene3D" id="3.30.1360.120">
    <property type="entry name" value="Probable tRNA modification gtpase trme, domain 1"/>
    <property type="match status" value="1"/>
</dbReference>
<dbReference type="SUPFAM" id="SSF103025">
    <property type="entry name" value="Folate-binding domain"/>
    <property type="match status" value="1"/>
</dbReference>
<dbReference type="InterPro" id="IPR027266">
    <property type="entry name" value="TrmE/GcvT-like"/>
</dbReference>
<evidence type="ECO:0000256" key="1">
    <source>
        <dbReference type="PIRSR" id="PIRSR006487-1"/>
    </source>
</evidence>
<sequence>MDAACGAFSASPSVKPSVTVPLKRFSSCLHEPEDPVDAVEVQRSTYEAVLRLKDAPFVTQRPAYFSPAAAAQDESNHLASFGAFAQTLLPLEYTGWVEECRAHVTSCYVGDWSSLHKVVVRGREALAFLAWLGMRNLSRFELGQIKHHVQLDGNGWVASEGIVCRLGEEEFLYTAGSADWLLWQLGQGSWDAEAEDVSPDLFIFGVQGPAALDTLERLTGESLRDIGFGRSRAARVDGVPVRVLRTGISGELGYELHGSTAHANAIWSAVVASGRPLGIRELGLRSQPVQHIEAGIATNGLDYLPASILTPGAPRQFRRGEPGGSFVPENGVTDYFRKPGELGWGFRGGVPDREFLGRDALVAEAAKGEPQRTLTGLRWNAEDVSGILTAPLGEGDLPDPMELPRGRGPAFDQVLVGGRRAGVSTGRTVSVNLRSTISLVVIDRAHASPGTEVVVLWGRPGTAQREVRATVTALPFKPDRRRTDVTTL</sequence>
<dbReference type="PIRSF" id="PIRSF006487">
    <property type="entry name" value="GcvT"/>
    <property type="match status" value="1"/>
</dbReference>
<gene>
    <name evidence="3" type="ORF">G9272_07460</name>
</gene>
<dbReference type="Proteomes" id="UP000502665">
    <property type="component" value="Chromosome"/>
</dbReference>
<protein>
    <submittedName>
        <fullName evidence="3">Aminomethyl transferase family protein</fullName>
    </submittedName>
</protein>